<dbReference type="STRING" id="477690.SAMN05216474_1007"/>
<evidence type="ECO:0000313" key="7">
    <source>
        <dbReference type="Proteomes" id="UP000236454"/>
    </source>
</evidence>
<dbReference type="PANTHER" id="PTHR11040:SF44">
    <property type="entry name" value="PROTEIN ZNTC-RELATED"/>
    <property type="match status" value="1"/>
</dbReference>
<dbReference type="RefSeq" id="WP_090247067.1">
    <property type="nucleotide sequence ID" value="NZ_FPAS01000001.1"/>
</dbReference>
<keyword evidence="4 5" id="KW-0472">Membrane</keyword>
<organism evidence="6 7">
    <name type="scientific">Lishizhenia tianjinensis</name>
    <dbReference type="NCBI Taxonomy" id="477690"/>
    <lineage>
        <taxon>Bacteria</taxon>
        <taxon>Pseudomonadati</taxon>
        <taxon>Bacteroidota</taxon>
        <taxon>Flavobacteriia</taxon>
        <taxon>Flavobacteriales</taxon>
        <taxon>Crocinitomicaceae</taxon>
        <taxon>Lishizhenia</taxon>
    </lineage>
</organism>
<evidence type="ECO:0000313" key="6">
    <source>
        <dbReference type="EMBL" id="SFT51455.1"/>
    </source>
</evidence>
<dbReference type="InterPro" id="IPR003689">
    <property type="entry name" value="ZIP"/>
</dbReference>
<feature type="transmembrane region" description="Helical" evidence="5">
    <location>
        <begin position="144"/>
        <end position="164"/>
    </location>
</feature>
<proteinExistence type="predicted"/>
<keyword evidence="3 5" id="KW-1133">Transmembrane helix</keyword>
<name>A0A1I6YM02_9FLAO</name>
<reference evidence="6 7" key="1">
    <citation type="submission" date="2016-10" db="EMBL/GenBank/DDBJ databases">
        <authorList>
            <person name="de Groot N.N."/>
        </authorList>
    </citation>
    <scope>NUCLEOTIDE SEQUENCE [LARGE SCALE GENOMIC DNA]</scope>
    <source>
        <strain evidence="6 7">CGMCC 1.7005</strain>
    </source>
</reference>
<dbReference type="Pfam" id="PF02535">
    <property type="entry name" value="Zip"/>
    <property type="match status" value="1"/>
</dbReference>
<evidence type="ECO:0000256" key="5">
    <source>
        <dbReference type="SAM" id="Phobius"/>
    </source>
</evidence>
<gene>
    <name evidence="6" type="ORF">SAMN05216474_1007</name>
</gene>
<feature type="transmembrane region" description="Helical" evidence="5">
    <location>
        <begin position="35"/>
        <end position="56"/>
    </location>
</feature>
<feature type="transmembrane region" description="Helical" evidence="5">
    <location>
        <begin position="230"/>
        <end position="248"/>
    </location>
</feature>
<keyword evidence="2 5" id="KW-0812">Transmembrane</keyword>
<dbReference type="OrthoDB" id="654481at2"/>
<dbReference type="GO" id="GO:0016020">
    <property type="term" value="C:membrane"/>
    <property type="evidence" value="ECO:0007669"/>
    <property type="project" value="UniProtKB-SubCell"/>
</dbReference>
<accession>A0A1I6YM02</accession>
<dbReference type="AlphaFoldDB" id="A0A1I6YM02"/>
<feature type="transmembrane region" description="Helical" evidence="5">
    <location>
        <begin position="62"/>
        <end position="81"/>
    </location>
</feature>
<sequence>MDLINILFLILSVFFGGFIVVFLKNKSQDKTIKLFLSFSGGFLLSIAFIHFIPEIYSKHEFGIGYYILLGFLIQLFLEYFSGGIEHGHIHAKAGGAMQWGLFISLSLHSFIEGIPLTAEASDTAEFFHQGHGHYHGAHTGLNTLLMGIVLHKIPVAIALMTLLLSSGFKQSKAWVVLAAFSIMAPLGMLFGNYGFPEIGIDLDIILAVVVGMFLHISTTIIFESSENHKFNFVKLISLIAGVLLSILVH</sequence>
<protein>
    <submittedName>
        <fullName evidence="6">Zinc transporter ZupT</fullName>
    </submittedName>
</protein>
<feature type="transmembrane region" description="Helical" evidence="5">
    <location>
        <begin position="204"/>
        <end position="223"/>
    </location>
</feature>
<feature type="transmembrane region" description="Helical" evidence="5">
    <location>
        <begin position="93"/>
        <end position="111"/>
    </location>
</feature>
<evidence type="ECO:0000256" key="4">
    <source>
        <dbReference type="ARBA" id="ARBA00023136"/>
    </source>
</evidence>
<dbReference type="GO" id="GO:0005385">
    <property type="term" value="F:zinc ion transmembrane transporter activity"/>
    <property type="evidence" value="ECO:0007669"/>
    <property type="project" value="TreeGrafter"/>
</dbReference>
<comment type="subcellular location">
    <subcellularLocation>
        <location evidence="1">Membrane</location>
        <topology evidence="1">Multi-pass membrane protein</topology>
    </subcellularLocation>
</comment>
<feature type="transmembrane region" description="Helical" evidence="5">
    <location>
        <begin position="173"/>
        <end position="192"/>
    </location>
</feature>
<feature type="transmembrane region" description="Helical" evidence="5">
    <location>
        <begin position="6"/>
        <end position="23"/>
    </location>
</feature>
<dbReference type="Proteomes" id="UP000236454">
    <property type="component" value="Unassembled WGS sequence"/>
</dbReference>
<evidence type="ECO:0000256" key="2">
    <source>
        <dbReference type="ARBA" id="ARBA00022692"/>
    </source>
</evidence>
<evidence type="ECO:0000256" key="1">
    <source>
        <dbReference type="ARBA" id="ARBA00004141"/>
    </source>
</evidence>
<keyword evidence="7" id="KW-1185">Reference proteome</keyword>
<dbReference type="PANTHER" id="PTHR11040">
    <property type="entry name" value="ZINC/IRON TRANSPORTER"/>
    <property type="match status" value="1"/>
</dbReference>
<evidence type="ECO:0000256" key="3">
    <source>
        <dbReference type="ARBA" id="ARBA00022989"/>
    </source>
</evidence>
<dbReference type="EMBL" id="FPAS01000001">
    <property type="protein sequence ID" value="SFT51455.1"/>
    <property type="molecule type" value="Genomic_DNA"/>
</dbReference>